<gene>
    <name evidence="1" type="ORF">S12H4_45426</name>
</gene>
<protein>
    <submittedName>
        <fullName evidence="1">Uncharacterized protein</fullName>
    </submittedName>
</protein>
<reference evidence="1" key="1">
    <citation type="journal article" date="2014" name="Front. Microbiol.">
        <title>High frequency of phylogenetically diverse reductive dehalogenase-homologous genes in deep subseafloor sedimentary metagenomes.</title>
        <authorList>
            <person name="Kawai M."/>
            <person name="Futagami T."/>
            <person name="Toyoda A."/>
            <person name="Takaki Y."/>
            <person name="Nishi S."/>
            <person name="Hori S."/>
            <person name="Arai W."/>
            <person name="Tsubouchi T."/>
            <person name="Morono Y."/>
            <person name="Uchiyama I."/>
            <person name="Ito T."/>
            <person name="Fujiyama A."/>
            <person name="Inagaki F."/>
            <person name="Takami H."/>
        </authorList>
    </citation>
    <scope>NUCLEOTIDE SEQUENCE</scope>
    <source>
        <strain evidence="1">Expedition CK06-06</strain>
    </source>
</reference>
<proteinExistence type="predicted"/>
<comment type="caution">
    <text evidence="1">The sequence shown here is derived from an EMBL/GenBank/DDBJ whole genome shotgun (WGS) entry which is preliminary data.</text>
</comment>
<evidence type="ECO:0000313" key="1">
    <source>
        <dbReference type="EMBL" id="GAJ09085.1"/>
    </source>
</evidence>
<name>X1VLE4_9ZZZZ</name>
<feature type="non-terminal residue" evidence="1">
    <location>
        <position position="1"/>
    </location>
</feature>
<organism evidence="1">
    <name type="scientific">marine sediment metagenome</name>
    <dbReference type="NCBI Taxonomy" id="412755"/>
    <lineage>
        <taxon>unclassified sequences</taxon>
        <taxon>metagenomes</taxon>
        <taxon>ecological metagenomes</taxon>
    </lineage>
</organism>
<sequence length="61" mass="6917">DRLTGAEYSTRSSFVASDRALTRGEIEDIVRDRVSDIAEDYEAEVEATLTEAWHREGDIWG</sequence>
<accession>X1VLE4</accession>
<dbReference type="AlphaFoldDB" id="X1VLE4"/>
<dbReference type="EMBL" id="BARW01028087">
    <property type="protein sequence ID" value="GAJ09085.1"/>
    <property type="molecule type" value="Genomic_DNA"/>
</dbReference>